<evidence type="ECO:0000313" key="14">
    <source>
        <dbReference type="Proteomes" id="UP000000267"/>
    </source>
</evidence>
<dbReference type="GeneID" id="5546352"/>
<dbReference type="HOGENOM" id="CLU_013298_1_1_1"/>
<feature type="compositionally biased region" description="Acidic residues" evidence="11">
    <location>
        <begin position="80"/>
        <end position="91"/>
    </location>
</feature>
<dbReference type="FunFam" id="3.90.550.10:FF:000177">
    <property type="entry name" value="MNN5p Alpha-1,2-mannosyltransferase"/>
    <property type="match status" value="1"/>
</dbReference>
<keyword evidence="4" id="KW-0808">Transferase</keyword>
<feature type="region of interest" description="Disordered" evidence="11">
    <location>
        <begin position="56"/>
        <end position="91"/>
    </location>
</feature>
<keyword evidence="10" id="KW-0325">Glycoprotein</keyword>
<dbReference type="PhylomeDB" id="A7TI76"/>
<comment type="similarity">
    <text evidence="3">Belongs to the MNN1/MNT family.</text>
</comment>
<reference evidence="13 14" key="1">
    <citation type="journal article" date="2007" name="Proc. Natl. Acad. Sci. U.S.A.">
        <title>Independent sorting-out of thousands of duplicated gene pairs in two yeast species descended from a whole-genome duplication.</title>
        <authorList>
            <person name="Scannell D.R."/>
            <person name="Frank A.C."/>
            <person name="Conant G.C."/>
            <person name="Byrne K.P."/>
            <person name="Woolfit M."/>
            <person name="Wolfe K.H."/>
        </authorList>
    </citation>
    <scope>NUCLEOTIDE SEQUENCE [LARGE SCALE GENOMIC DNA]</scope>
    <source>
        <strain evidence="14">ATCC 22028 / DSM 70294 / BCRC 21397 / CBS 2163 / NBRC 10782 / NRRL Y-8283 / UCD 57-17</strain>
    </source>
</reference>
<comment type="pathway">
    <text evidence="2">Protein modification; protein glycosylation.</text>
</comment>
<feature type="signal peptide" evidence="12">
    <location>
        <begin position="1"/>
        <end position="26"/>
    </location>
</feature>
<dbReference type="RefSeq" id="XP_001645941.1">
    <property type="nucleotide sequence ID" value="XM_001645891.1"/>
</dbReference>
<evidence type="ECO:0000256" key="2">
    <source>
        <dbReference type="ARBA" id="ARBA00004922"/>
    </source>
</evidence>
<evidence type="ECO:0000256" key="6">
    <source>
        <dbReference type="ARBA" id="ARBA00022968"/>
    </source>
</evidence>
<dbReference type="OrthoDB" id="430354at2759"/>
<evidence type="ECO:0000256" key="5">
    <source>
        <dbReference type="ARBA" id="ARBA00022692"/>
    </source>
</evidence>
<dbReference type="InterPro" id="IPR029044">
    <property type="entry name" value="Nucleotide-diphossugar_trans"/>
</dbReference>
<dbReference type="AlphaFoldDB" id="A7TI76"/>
<feature type="compositionally biased region" description="Low complexity" evidence="11">
    <location>
        <begin position="56"/>
        <end position="71"/>
    </location>
</feature>
<evidence type="ECO:0008006" key="15">
    <source>
        <dbReference type="Google" id="ProtNLM"/>
    </source>
</evidence>
<keyword evidence="12" id="KW-0732">Signal</keyword>
<evidence type="ECO:0000313" key="13">
    <source>
        <dbReference type="EMBL" id="EDO18083.1"/>
    </source>
</evidence>
<keyword evidence="14" id="KW-1185">Reference proteome</keyword>
<evidence type="ECO:0000256" key="10">
    <source>
        <dbReference type="ARBA" id="ARBA00023180"/>
    </source>
</evidence>
<dbReference type="GO" id="GO:0000026">
    <property type="term" value="F:alpha-1,2-mannosyltransferase activity"/>
    <property type="evidence" value="ECO:0007669"/>
    <property type="project" value="TreeGrafter"/>
</dbReference>
<keyword evidence="7" id="KW-1133">Transmembrane helix</keyword>
<dbReference type="GO" id="GO:0046354">
    <property type="term" value="P:mannan biosynthetic process"/>
    <property type="evidence" value="ECO:0007669"/>
    <property type="project" value="TreeGrafter"/>
</dbReference>
<dbReference type="STRING" id="436907.A7TI76"/>
<dbReference type="EMBL" id="DS480394">
    <property type="protein sequence ID" value="EDO18083.1"/>
    <property type="molecule type" value="Genomic_DNA"/>
</dbReference>
<dbReference type="PANTHER" id="PTHR31646">
    <property type="entry name" value="ALPHA-1,2-MANNOSYLTRANSFERASE MNN2"/>
    <property type="match status" value="1"/>
</dbReference>
<dbReference type="eggNOG" id="ENOG502QQ16">
    <property type="taxonomic scope" value="Eukaryota"/>
</dbReference>
<proteinExistence type="inferred from homology"/>
<evidence type="ECO:0000256" key="11">
    <source>
        <dbReference type="SAM" id="MobiDB-lite"/>
    </source>
</evidence>
<dbReference type="Pfam" id="PF11051">
    <property type="entry name" value="Mannosyl_trans3"/>
    <property type="match status" value="1"/>
</dbReference>
<dbReference type="InterPro" id="IPR022751">
    <property type="entry name" value="Alpha_mannosyltransferase"/>
</dbReference>
<dbReference type="OMA" id="INRRTHA"/>
<protein>
    <recommendedName>
        <fullName evidence="15">Alpha-1,2-mannosyltransferase MNN2</fullName>
    </recommendedName>
</protein>
<evidence type="ECO:0000256" key="3">
    <source>
        <dbReference type="ARBA" id="ARBA00009105"/>
    </source>
</evidence>
<organism evidence="14">
    <name type="scientific">Vanderwaltozyma polyspora (strain ATCC 22028 / DSM 70294 / BCRC 21397 / CBS 2163 / NBRC 10782 / NRRL Y-8283 / UCD 57-17)</name>
    <name type="common">Kluyveromyces polysporus</name>
    <dbReference type="NCBI Taxonomy" id="436907"/>
    <lineage>
        <taxon>Eukaryota</taxon>
        <taxon>Fungi</taxon>
        <taxon>Dikarya</taxon>
        <taxon>Ascomycota</taxon>
        <taxon>Saccharomycotina</taxon>
        <taxon>Saccharomycetes</taxon>
        <taxon>Saccharomycetales</taxon>
        <taxon>Saccharomycetaceae</taxon>
        <taxon>Vanderwaltozyma</taxon>
    </lineage>
</organism>
<evidence type="ECO:0000256" key="4">
    <source>
        <dbReference type="ARBA" id="ARBA00022679"/>
    </source>
</evidence>
<dbReference type="SUPFAM" id="SSF53448">
    <property type="entry name" value="Nucleotide-diphospho-sugar transferases"/>
    <property type="match status" value="1"/>
</dbReference>
<dbReference type="GO" id="GO:0000139">
    <property type="term" value="C:Golgi membrane"/>
    <property type="evidence" value="ECO:0007669"/>
    <property type="project" value="UniProtKB-SubCell"/>
</dbReference>
<name>A7TI76_VANPO</name>
<dbReference type="KEGG" id="vpo:Kpol_1045p70"/>
<feature type="chain" id="PRO_5002715098" description="Alpha-1,2-mannosyltransferase MNN2" evidence="12">
    <location>
        <begin position="27"/>
        <end position="617"/>
    </location>
</feature>
<dbReference type="Proteomes" id="UP000000267">
    <property type="component" value="Unassembled WGS sequence"/>
</dbReference>
<keyword evidence="5" id="KW-0812">Transmembrane</keyword>
<evidence type="ECO:0000256" key="1">
    <source>
        <dbReference type="ARBA" id="ARBA00004323"/>
    </source>
</evidence>
<keyword evidence="9" id="KW-0472">Membrane</keyword>
<evidence type="ECO:0000256" key="12">
    <source>
        <dbReference type="SAM" id="SignalP"/>
    </source>
</evidence>
<keyword evidence="8" id="KW-0333">Golgi apparatus</keyword>
<dbReference type="PANTHER" id="PTHR31646:SF1">
    <property type="entry name" value="ALPHA-1,2-MANNOSYLTRANSFERASE MNN2"/>
    <property type="match status" value="1"/>
</dbReference>
<keyword evidence="6" id="KW-0735">Signal-anchor</keyword>
<dbReference type="InParanoid" id="A7TI76"/>
<evidence type="ECO:0000256" key="8">
    <source>
        <dbReference type="ARBA" id="ARBA00023034"/>
    </source>
</evidence>
<evidence type="ECO:0000256" key="9">
    <source>
        <dbReference type="ARBA" id="ARBA00023136"/>
    </source>
</evidence>
<sequence>MVSNRRFSKLFKVSLVLVAVLTFVILRHHKDETAKVLQNYTDAVSSYIGDSIGSLTGSSTDTASSSSSTTTNDDNKETQLEDADDDDDDDELNFVQMEEKRLRENMKTFYSKVYDLLRSAGPEGTSDRKYGQDCPLDSDIGQRKNDVHKWNVLTQDNLSKCLQIDEESLAMLKNSHRKYIDGLKELGSSPDMYSGDGIVLVAGGKFSLLSTLVIKTIRNLKINLPIEVFIPPMDEGDDELCNTLLPKYNAKCIFLSDFLPEDKINEDIKIDGYQTKVVAIAASSFKNVLLLDADNYPIKNIDDIFYSEPYSSRGLIFWPDYWRRSTSPSYYDILDRDISQNERVRNNLDDITPPSVYTEDLKNHKDIPMHDFEGTLPDVSTESGQLMINKEKHLKSLLLAMYYNMYGPNWYYPILTQKASGEGDKETFIAGANFFNLPFYQVKKHVGTDGYTRPGGYRGVAMFQHDFIQDYTAYENAKTFIEKKYPNTKQDKIDKEYSPFDFTDKFFEDEHADPVIDVMFVHAHLPKFEPVALWEENDLMQDGSHVRSYTKYDKLNHYDLEMENFKALEELLCLEKPFEFKYLKDKLSDDKEKWQGLCKYIKDRHIFMEKTHEEHFS</sequence>
<gene>
    <name evidence="13" type="ORF">Kpol_1045p70</name>
</gene>
<evidence type="ECO:0000256" key="7">
    <source>
        <dbReference type="ARBA" id="ARBA00022989"/>
    </source>
</evidence>
<accession>A7TI76</accession>
<comment type="subcellular location">
    <subcellularLocation>
        <location evidence="1">Golgi apparatus membrane</location>
        <topology evidence="1">Single-pass type II membrane protein</topology>
    </subcellularLocation>
</comment>